<dbReference type="EMBL" id="FQ790347">
    <property type="protein sequence ID" value="CCD53578.1"/>
    <property type="molecule type" value="Genomic_DNA"/>
</dbReference>
<protein>
    <submittedName>
        <fullName evidence="2">Uncharacterized protein</fullName>
    </submittedName>
</protein>
<proteinExistence type="predicted"/>
<name>G2YPN0_BOTF4</name>
<accession>G2YPN0</accession>
<dbReference type="HOGENOM" id="CLU_2372548_0_0_1"/>
<dbReference type="InParanoid" id="G2YPN0"/>
<evidence type="ECO:0000256" key="1">
    <source>
        <dbReference type="SAM" id="Phobius"/>
    </source>
</evidence>
<feature type="transmembrane region" description="Helical" evidence="1">
    <location>
        <begin position="67"/>
        <end position="85"/>
    </location>
</feature>
<gene>
    <name evidence="2" type="ORF">BofuT4_uP136230.1</name>
</gene>
<organism evidence="2 3">
    <name type="scientific">Botryotinia fuckeliana (strain T4)</name>
    <name type="common">Noble rot fungus</name>
    <name type="synonym">Botrytis cinerea</name>
    <dbReference type="NCBI Taxonomy" id="999810"/>
    <lineage>
        <taxon>Eukaryota</taxon>
        <taxon>Fungi</taxon>
        <taxon>Dikarya</taxon>
        <taxon>Ascomycota</taxon>
        <taxon>Pezizomycotina</taxon>
        <taxon>Leotiomycetes</taxon>
        <taxon>Helotiales</taxon>
        <taxon>Sclerotiniaceae</taxon>
        <taxon>Botrytis</taxon>
    </lineage>
</organism>
<reference evidence="3" key="1">
    <citation type="journal article" date="2011" name="PLoS Genet.">
        <title>Genomic analysis of the necrotrophic fungal pathogens Sclerotinia sclerotiorum and Botrytis cinerea.</title>
        <authorList>
            <person name="Amselem J."/>
            <person name="Cuomo C.A."/>
            <person name="van Kan J.A."/>
            <person name="Viaud M."/>
            <person name="Benito E.P."/>
            <person name="Couloux A."/>
            <person name="Coutinho P.M."/>
            <person name="de Vries R.P."/>
            <person name="Dyer P.S."/>
            <person name="Fillinger S."/>
            <person name="Fournier E."/>
            <person name="Gout L."/>
            <person name="Hahn M."/>
            <person name="Kohn L."/>
            <person name="Lapalu N."/>
            <person name="Plummer K.M."/>
            <person name="Pradier J.M."/>
            <person name="Quevillon E."/>
            <person name="Sharon A."/>
            <person name="Simon A."/>
            <person name="ten Have A."/>
            <person name="Tudzynski B."/>
            <person name="Tudzynski P."/>
            <person name="Wincker P."/>
            <person name="Andrew M."/>
            <person name="Anthouard V."/>
            <person name="Beever R.E."/>
            <person name="Beffa R."/>
            <person name="Benoit I."/>
            <person name="Bouzid O."/>
            <person name="Brault B."/>
            <person name="Chen Z."/>
            <person name="Choquer M."/>
            <person name="Collemare J."/>
            <person name="Cotton P."/>
            <person name="Danchin E.G."/>
            <person name="Da Silva C."/>
            <person name="Gautier A."/>
            <person name="Giraud C."/>
            <person name="Giraud T."/>
            <person name="Gonzalez C."/>
            <person name="Grossetete S."/>
            <person name="Guldener U."/>
            <person name="Henrissat B."/>
            <person name="Howlett B.J."/>
            <person name="Kodira C."/>
            <person name="Kretschmer M."/>
            <person name="Lappartient A."/>
            <person name="Leroch M."/>
            <person name="Levis C."/>
            <person name="Mauceli E."/>
            <person name="Neuveglise C."/>
            <person name="Oeser B."/>
            <person name="Pearson M."/>
            <person name="Poulain J."/>
            <person name="Poussereau N."/>
            <person name="Quesneville H."/>
            <person name="Rascle C."/>
            <person name="Schumacher J."/>
            <person name="Segurens B."/>
            <person name="Sexton A."/>
            <person name="Silva E."/>
            <person name="Sirven C."/>
            <person name="Soanes D.M."/>
            <person name="Talbot N.J."/>
            <person name="Templeton M."/>
            <person name="Yandava C."/>
            <person name="Yarden O."/>
            <person name="Zeng Q."/>
            <person name="Rollins J.A."/>
            <person name="Lebrun M.H."/>
            <person name="Dickman M."/>
        </authorList>
    </citation>
    <scope>NUCLEOTIDE SEQUENCE [LARGE SCALE GENOMIC DNA]</scope>
    <source>
        <strain evidence="3">T4</strain>
    </source>
</reference>
<dbReference type="Proteomes" id="UP000008177">
    <property type="component" value="Unplaced contigs"/>
</dbReference>
<keyword evidence="1" id="KW-1133">Transmembrane helix</keyword>
<sequence length="95" mass="10538">MTIKCLESDVTLMNGRTWTQKNKAKDHHPDGIFSAPKVSFPSITQREFQKAAASSSSDSRHRMATQALSFLPALLITVFANLEIISNLTVSNFQI</sequence>
<evidence type="ECO:0000313" key="2">
    <source>
        <dbReference type="EMBL" id="CCD53578.1"/>
    </source>
</evidence>
<evidence type="ECO:0000313" key="3">
    <source>
        <dbReference type="Proteomes" id="UP000008177"/>
    </source>
</evidence>
<dbReference type="AlphaFoldDB" id="G2YPN0"/>
<keyword evidence="1" id="KW-0472">Membrane</keyword>
<keyword evidence="1" id="KW-0812">Transmembrane</keyword>